<dbReference type="Gene3D" id="3.40.30.10">
    <property type="entry name" value="Glutaredoxin"/>
    <property type="match status" value="1"/>
</dbReference>
<evidence type="ECO:0000256" key="1">
    <source>
        <dbReference type="ARBA" id="ARBA00004196"/>
    </source>
</evidence>
<dbReference type="AlphaFoldDB" id="A0A3A8AW70"/>
<evidence type="ECO:0000259" key="6">
    <source>
        <dbReference type="PROSITE" id="PS51352"/>
    </source>
</evidence>
<keyword evidence="2" id="KW-0201">Cytochrome c-type biogenesis</keyword>
<gene>
    <name evidence="7" type="ORF">D6850_10990</name>
</gene>
<dbReference type="GO" id="GO:0030313">
    <property type="term" value="C:cell envelope"/>
    <property type="evidence" value="ECO:0007669"/>
    <property type="project" value="UniProtKB-SubCell"/>
</dbReference>
<dbReference type="SUPFAM" id="SSF52833">
    <property type="entry name" value="Thioredoxin-like"/>
    <property type="match status" value="1"/>
</dbReference>
<evidence type="ECO:0000313" key="7">
    <source>
        <dbReference type="EMBL" id="RKF15337.1"/>
    </source>
</evidence>
<reference evidence="7 8" key="1">
    <citation type="submission" date="2018-09" db="EMBL/GenBank/DDBJ databases">
        <title>Roseovarius spongiae sp. nov., isolated from a marine sponge.</title>
        <authorList>
            <person name="Zhuang L."/>
            <person name="Luo L."/>
        </authorList>
    </citation>
    <scope>NUCLEOTIDE SEQUENCE [LARGE SCALE GENOMIC DNA]</scope>
    <source>
        <strain evidence="7 8">HN-E21</strain>
    </source>
</reference>
<dbReference type="CDD" id="cd02966">
    <property type="entry name" value="TlpA_like_family"/>
    <property type="match status" value="1"/>
</dbReference>
<dbReference type="InterPro" id="IPR013766">
    <property type="entry name" value="Thioredoxin_domain"/>
</dbReference>
<dbReference type="InterPro" id="IPR017937">
    <property type="entry name" value="Thioredoxin_CS"/>
</dbReference>
<sequence>MRRRGFLAGALALGASPASARPVMAEHTSPRAMLSPPFRNARGDDLSLSDFGGRTVLLNIWATWCVPCREEMPTLDRLEARLGGEDFHVLALSIDRGGLDAVHAFYSEIGIRHLEIYLADQTRAMLGFGVVGLPTTILIDTRGREIARRIGPAEWDSAAAISQFQRTITKGRAGR</sequence>
<dbReference type="RefSeq" id="WP_121166699.1">
    <property type="nucleotide sequence ID" value="NZ_RAPE01000002.1"/>
</dbReference>
<dbReference type="InterPro" id="IPR013740">
    <property type="entry name" value="Redoxin"/>
</dbReference>
<evidence type="ECO:0000313" key="8">
    <source>
        <dbReference type="Proteomes" id="UP000281128"/>
    </source>
</evidence>
<dbReference type="OrthoDB" id="9799347at2"/>
<dbReference type="PANTHER" id="PTHR42852">
    <property type="entry name" value="THIOL:DISULFIDE INTERCHANGE PROTEIN DSBE"/>
    <property type="match status" value="1"/>
</dbReference>
<organism evidence="7 8">
    <name type="scientific">Roseovarius spongiae</name>
    <dbReference type="NCBI Taxonomy" id="2320272"/>
    <lineage>
        <taxon>Bacteria</taxon>
        <taxon>Pseudomonadati</taxon>
        <taxon>Pseudomonadota</taxon>
        <taxon>Alphaproteobacteria</taxon>
        <taxon>Rhodobacterales</taxon>
        <taxon>Roseobacteraceae</taxon>
        <taxon>Roseovarius</taxon>
    </lineage>
</organism>
<evidence type="ECO:0000256" key="4">
    <source>
        <dbReference type="ARBA" id="ARBA00023284"/>
    </source>
</evidence>
<accession>A0A3A8AW70</accession>
<keyword evidence="3" id="KW-1015">Disulfide bond</keyword>
<dbReference type="EMBL" id="RAPE01000002">
    <property type="protein sequence ID" value="RKF15337.1"/>
    <property type="molecule type" value="Genomic_DNA"/>
</dbReference>
<comment type="caution">
    <text evidence="7">The sequence shown here is derived from an EMBL/GenBank/DDBJ whole genome shotgun (WGS) entry which is preliminary data.</text>
</comment>
<protein>
    <submittedName>
        <fullName evidence="7">TlpA family protein disulfide reductase</fullName>
    </submittedName>
</protein>
<keyword evidence="5" id="KW-0732">Signal</keyword>
<dbReference type="GO" id="GO:0015036">
    <property type="term" value="F:disulfide oxidoreductase activity"/>
    <property type="evidence" value="ECO:0007669"/>
    <property type="project" value="UniProtKB-ARBA"/>
</dbReference>
<dbReference type="GO" id="GO:0017004">
    <property type="term" value="P:cytochrome complex assembly"/>
    <property type="evidence" value="ECO:0007669"/>
    <property type="project" value="UniProtKB-KW"/>
</dbReference>
<evidence type="ECO:0000256" key="5">
    <source>
        <dbReference type="SAM" id="SignalP"/>
    </source>
</evidence>
<keyword evidence="8" id="KW-1185">Reference proteome</keyword>
<feature type="chain" id="PRO_5017274392" evidence="5">
    <location>
        <begin position="21"/>
        <end position="175"/>
    </location>
</feature>
<name>A0A3A8AW70_9RHOB</name>
<dbReference type="Pfam" id="PF08534">
    <property type="entry name" value="Redoxin"/>
    <property type="match status" value="1"/>
</dbReference>
<feature type="domain" description="Thioredoxin" evidence="6">
    <location>
        <begin position="23"/>
        <end position="173"/>
    </location>
</feature>
<proteinExistence type="predicted"/>
<comment type="subcellular location">
    <subcellularLocation>
        <location evidence="1">Cell envelope</location>
    </subcellularLocation>
</comment>
<dbReference type="PROSITE" id="PS51352">
    <property type="entry name" value="THIOREDOXIN_2"/>
    <property type="match status" value="1"/>
</dbReference>
<dbReference type="PANTHER" id="PTHR42852:SF6">
    <property type="entry name" value="THIOL:DISULFIDE INTERCHANGE PROTEIN DSBE"/>
    <property type="match status" value="1"/>
</dbReference>
<feature type="signal peptide" evidence="5">
    <location>
        <begin position="1"/>
        <end position="20"/>
    </location>
</feature>
<evidence type="ECO:0000256" key="3">
    <source>
        <dbReference type="ARBA" id="ARBA00023157"/>
    </source>
</evidence>
<keyword evidence="4" id="KW-0676">Redox-active center</keyword>
<dbReference type="InterPro" id="IPR036249">
    <property type="entry name" value="Thioredoxin-like_sf"/>
</dbReference>
<dbReference type="Proteomes" id="UP000281128">
    <property type="component" value="Unassembled WGS sequence"/>
</dbReference>
<dbReference type="InterPro" id="IPR050553">
    <property type="entry name" value="Thioredoxin_ResA/DsbE_sf"/>
</dbReference>
<dbReference type="PROSITE" id="PS00194">
    <property type="entry name" value="THIOREDOXIN_1"/>
    <property type="match status" value="1"/>
</dbReference>
<evidence type="ECO:0000256" key="2">
    <source>
        <dbReference type="ARBA" id="ARBA00022748"/>
    </source>
</evidence>